<feature type="compositionally biased region" description="Basic and acidic residues" evidence="1">
    <location>
        <begin position="49"/>
        <end position="60"/>
    </location>
</feature>
<dbReference type="Proteomes" id="UP001212326">
    <property type="component" value="Chromosome"/>
</dbReference>
<evidence type="ECO:0000313" key="2">
    <source>
        <dbReference type="EMBL" id="WBO69273.1"/>
    </source>
</evidence>
<proteinExistence type="predicted"/>
<protein>
    <submittedName>
        <fullName evidence="2">Uncharacterized protein</fullName>
    </submittedName>
</protein>
<feature type="region of interest" description="Disordered" evidence="1">
    <location>
        <begin position="1"/>
        <end position="73"/>
    </location>
</feature>
<sequence>MPATLEATYADGTNAGPAAGPRTSSSGTCSPVELCGKGTRRLAAQRRSPGRDEPSPDRRGAARTLRVDAVAVA</sequence>
<evidence type="ECO:0000256" key="1">
    <source>
        <dbReference type="SAM" id="MobiDB-lite"/>
    </source>
</evidence>
<dbReference type="EMBL" id="CP115300">
    <property type="protein sequence ID" value="WBO69273.1"/>
    <property type="molecule type" value="Genomic_DNA"/>
</dbReference>
<gene>
    <name evidence="2" type="ORF">O1G22_20030</name>
</gene>
<keyword evidence="3" id="KW-1185">Reference proteome</keyword>
<accession>A0ABY7PKA9</accession>
<dbReference type="RefSeq" id="WP_270086470.1">
    <property type="nucleotide sequence ID" value="NZ_CP115300.1"/>
</dbReference>
<name>A0ABY7PKA9_9ACTN</name>
<evidence type="ECO:0000313" key="3">
    <source>
        <dbReference type="Proteomes" id="UP001212326"/>
    </source>
</evidence>
<reference evidence="2 3" key="1">
    <citation type="submission" date="2022-12" db="EMBL/GenBank/DDBJ databases">
        <authorList>
            <person name="Mo P."/>
        </authorList>
    </citation>
    <scope>NUCLEOTIDE SEQUENCE [LARGE SCALE GENOMIC DNA]</scope>
    <source>
        <strain evidence="2 3">HUAS 2-6</strain>
    </source>
</reference>
<organism evidence="2 3">
    <name type="scientific">Streptomyces camelliae</name>
    <dbReference type="NCBI Taxonomy" id="3004093"/>
    <lineage>
        <taxon>Bacteria</taxon>
        <taxon>Bacillati</taxon>
        <taxon>Actinomycetota</taxon>
        <taxon>Actinomycetes</taxon>
        <taxon>Kitasatosporales</taxon>
        <taxon>Streptomycetaceae</taxon>
        <taxon>Streptomyces</taxon>
    </lineage>
</organism>